<dbReference type="RefSeq" id="WP_100289477.1">
    <property type="nucleotide sequence ID" value="NZ_PHHA01000026.1"/>
</dbReference>
<keyword evidence="3" id="KW-1185">Reference proteome</keyword>
<gene>
    <name evidence="2" type="ORF">CVP05_10265</name>
</gene>
<evidence type="ECO:0000313" key="3">
    <source>
        <dbReference type="Proteomes" id="UP000229329"/>
    </source>
</evidence>
<dbReference type="OrthoDB" id="5667198at2"/>
<evidence type="ECO:0000256" key="1">
    <source>
        <dbReference type="SAM" id="SignalP"/>
    </source>
</evidence>
<organism evidence="2 3">
    <name type="scientific">Conservatibacter flavescens</name>
    <dbReference type="NCBI Taxonomy" id="28161"/>
    <lineage>
        <taxon>Bacteria</taxon>
        <taxon>Pseudomonadati</taxon>
        <taxon>Pseudomonadota</taxon>
        <taxon>Gammaproteobacteria</taxon>
        <taxon>Pasteurellales</taxon>
        <taxon>Pasteurellaceae</taxon>
        <taxon>Conservatibacter</taxon>
    </lineage>
</organism>
<dbReference type="EMBL" id="PHHA01000026">
    <property type="protein sequence ID" value="PJG84649.1"/>
    <property type="molecule type" value="Genomic_DNA"/>
</dbReference>
<protein>
    <recommendedName>
        <fullName evidence="4">DUF945 domain-containing protein</fullName>
    </recommendedName>
</protein>
<sequence length="675" mass="77419">MNKKTKITLNLSIIATLLAVSAQFYTNYKINQTLQQFPYYFSDKFIIHVTQPKNTFFSRELVFSLENLQDKDHAKTEIISTKLTALPFAIIANSELPAPLIKQLNEKLNITIDENSIHSKFSVVGNYLQSTMQTKFRDFTNINQVLETNLNFAAKTKFVEIKTALSAFNYNSVTKIGKLTGTYTLEPMGEHRYDLIQANISIDKLNLTDGENNKFDFDKLNYQFDKSFNEQTYNLNLALNYDKFTFSGKQKNFEIQNSTITANQVEIPNYLNFYEKFKQFNEESSLKDLVLTGLDYLFENKQSEWKINAKEWRINDKEMHLSTLKNPSLRLNINNEKKQQAQITSKFTLDSFVTGEHSDKKVQIQDITVENQISELNLSAHLSMLKKYLFDQNNQVPFDTENFFKKDNPAFIEDLTALIQEYHAQNQSKIAVKSIAIDDEFSLKNLNFDYSDKVSSNDQLELKLHFLIDSLELKNENVQFTQLTSTIPINLGPLSTIYPIYYCTNNLFALTCANNIGQNTYDSFISKAITDFHLDIPDAHFSTEMDTLPASQKHPPITASLTASVKAIPNKKRADFLAIGDKLEKTDLSAQLNIPASLIQDMFTDSESESTKLKMQSNAWLSLYHLIKTDNNAINPIFELKDDAYVSEYIQKEGNIQINQKSLEAIRESEVQKGN</sequence>
<dbReference type="AlphaFoldDB" id="A0A2M8S0H6"/>
<name>A0A2M8S0H6_9PAST</name>
<feature type="chain" id="PRO_5014857431" description="DUF945 domain-containing protein" evidence="1">
    <location>
        <begin position="23"/>
        <end position="675"/>
    </location>
</feature>
<proteinExistence type="predicted"/>
<keyword evidence="1" id="KW-0732">Signal</keyword>
<comment type="caution">
    <text evidence="2">The sequence shown here is derived from an EMBL/GenBank/DDBJ whole genome shotgun (WGS) entry which is preliminary data.</text>
</comment>
<dbReference type="Proteomes" id="UP000229329">
    <property type="component" value="Unassembled WGS sequence"/>
</dbReference>
<feature type="signal peptide" evidence="1">
    <location>
        <begin position="1"/>
        <end position="22"/>
    </location>
</feature>
<evidence type="ECO:0000313" key="2">
    <source>
        <dbReference type="EMBL" id="PJG84649.1"/>
    </source>
</evidence>
<reference evidence="2 3" key="1">
    <citation type="submission" date="2017-11" db="EMBL/GenBank/DDBJ databases">
        <title>Reclassification of Bisgaard taxon 7 as Conservatibacter flavescens gen. nov., sp. nov.</title>
        <authorList>
            <person name="Christensen H."/>
        </authorList>
    </citation>
    <scope>NUCLEOTIDE SEQUENCE [LARGE SCALE GENOMIC DNA]</scope>
    <source>
        <strain evidence="2 3">7_4</strain>
    </source>
</reference>
<evidence type="ECO:0008006" key="4">
    <source>
        <dbReference type="Google" id="ProtNLM"/>
    </source>
</evidence>
<accession>A0A2M8S0H6</accession>